<dbReference type="AlphaFoldDB" id="A0AAD8P0C3"/>
<dbReference type="Gene3D" id="1.10.510.10">
    <property type="entry name" value="Transferase(Phosphotransferase) domain 1"/>
    <property type="match status" value="1"/>
</dbReference>
<dbReference type="Proteomes" id="UP001229421">
    <property type="component" value="Unassembled WGS sequence"/>
</dbReference>
<dbReference type="InterPro" id="IPR045272">
    <property type="entry name" value="ANXUR1/2-like"/>
</dbReference>
<keyword evidence="3" id="KW-1185">Reference proteome</keyword>
<reference evidence="2" key="1">
    <citation type="journal article" date="2023" name="bioRxiv">
        <title>Improved chromosome-level genome assembly for marigold (Tagetes erecta).</title>
        <authorList>
            <person name="Jiang F."/>
            <person name="Yuan L."/>
            <person name="Wang S."/>
            <person name="Wang H."/>
            <person name="Xu D."/>
            <person name="Wang A."/>
            <person name="Fan W."/>
        </authorList>
    </citation>
    <scope>NUCLEOTIDE SEQUENCE</scope>
    <source>
        <strain evidence="2">WSJ</strain>
        <tissue evidence="2">Leaf</tissue>
    </source>
</reference>
<name>A0AAD8P0C3_TARER</name>
<dbReference type="EMBL" id="JAUHHV010000004">
    <property type="protein sequence ID" value="KAK1427547.1"/>
    <property type="molecule type" value="Genomic_DNA"/>
</dbReference>
<dbReference type="PROSITE" id="PS50011">
    <property type="entry name" value="PROTEIN_KINASE_DOM"/>
    <property type="match status" value="1"/>
</dbReference>
<dbReference type="GO" id="GO:0009506">
    <property type="term" value="C:plasmodesma"/>
    <property type="evidence" value="ECO:0007669"/>
    <property type="project" value="TreeGrafter"/>
</dbReference>
<dbReference type="PANTHER" id="PTHR27003">
    <property type="entry name" value="OS07G0166700 PROTEIN"/>
    <property type="match status" value="1"/>
</dbReference>
<comment type="caution">
    <text evidence="2">The sequence shown here is derived from an EMBL/GenBank/DDBJ whole genome shotgun (WGS) entry which is preliminary data.</text>
</comment>
<dbReference type="InterPro" id="IPR000719">
    <property type="entry name" value="Prot_kinase_dom"/>
</dbReference>
<proteinExistence type="predicted"/>
<dbReference type="PANTHER" id="PTHR27003:SF380">
    <property type="entry name" value="MITOGEN-ACTIVATED PROTEIN (MAP) KINASE KINASE KINASE STE11, CRYPTOCOCCUS-RELATED"/>
    <property type="match status" value="1"/>
</dbReference>
<evidence type="ECO:0000259" key="1">
    <source>
        <dbReference type="PROSITE" id="PS50011"/>
    </source>
</evidence>
<dbReference type="GO" id="GO:0005886">
    <property type="term" value="C:plasma membrane"/>
    <property type="evidence" value="ECO:0007669"/>
    <property type="project" value="TreeGrafter"/>
</dbReference>
<dbReference type="InterPro" id="IPR011009">
    <property type="entry name" value="Kinase-like_dom_sf"/>
</dbReference>
<dbReference type="SUPFAM" id="SSF56112">
    <property type="entry name" value="Protein kinase-like (PK-like)"/>
    <property type="match status" value="1"/>
</dbReference>
<protein>
    <recommendedName>
        <fullName evidence="1">Protein kinase domain-containing protein</fullName>
    </recommendedName>
</protein>
<accession>A0AAD8P0C3</accession>
<dbReference type="GO" id="GO:0005524">
    <property type="term" value="F:ATP binding"/>
    <property type="evidence" value="ECO:0007669"/>
    <property type="project" value="InterPro"/>
</dbReference>
<organism evidence="2 3">
    <name type="scientific">Tagetes erecta</name>
    <name type="common">African marigold</name>
    <dbReference type="NCBI Taxonomy" id="13708"/>
    <lineage>
        <taxon>Eukaryota</taxon>
        <taxon>Viridiplantae</taxon>
        <taxon>Streptophyta</taxon>
        <taxon>Embryophyta</taxon>
        <taxon>Tracheophyta</taxon>
        <taxon>Spermatophyta</taxon>
        <taxon>Magnoliopsida</taxon>
        <taxon>eudicotyledons</taxon>
        <taxon>Gunneridae</taxon>
        <taxon>Pentapetalae</taxon>
        <taxon>asterids</taxon>
        <taxon>campanulids</taxon>
        <taxon>Asterales</taxon>
        <taxon>Asteraceae</taxon>
        <taxon>Asteroideae</taxon>
        <taxon>Heliantheae alliance</taxon>
        <taxon>Tageteae</taxon>
        <taxon>Tagetes</taxon>
    </lineage>
</organism>
<dbReference type="InterPro" id="IPR001245">
    <property type="entry name" value="Ser-Thr/Tyr_kinase_cat_dom"/>
</dbReference>
<dbReference type="Pfam" id="PF07714">
    <property type="entry name" value="PK_Tyr_Ser-Thr"/>
    <property type="match status" value="1"/>
</dbReference>
<evidence type="ECO:0000313" key="2">
    <source>
        <dbReference type="EMBL" id="KAK1427547.1"/>
    </source>
</evidence>
<sequence length="508" mass="59122">MEEFDHLKIPLKDVILATDNFGPRNLVGRGGFGSVYKGELSRPEGCIMVAFGTPGYCDPLYMETGILSKESDVYSFGVVLFEVMCGTLCCEYRDGRLLGILVPMWKKCFEEKRLDEIITHGLENMEPGSFITFSTIAYRCLRPSRKERPTMVKIVQKLKIALEQQEVFEDLKKRMNFEGMRRIADQAVFPLSYVTQSQLLLLFMKGVLIDNGKTWFSVNKKGQHCELISAPTCISTSDNTLFIAPNANLVSRFEHLLKYISPQELRLKVKTQFLSPNVTYIINLVYECGCYHHCDWRIPFKYKLEEMSQYSMSCVARVGKDGWLRTELFQFTSTKNEHHFDIQFSSEIMFGEDGSISIEGIEFCPVDFEKDEKKVDMQPAYAKWAERLPNDYAKIIKDIDQESMTRKEIYFLLRKGVYINNSQQWFSISKKSKKRIMLPARAILPKENLGWSFLSRRKSWHWKSLPGSRFKEAAECCDKNHFTINARIESQVLSPDIWLFREFEWMEF</sequence>
<dbReference type="Gene3D" id="3.30.200.20">
    <property type="entry name" value="Phosphorylase Kinase, domain 1"/>
    <property type="match status" value="1"/>
</dbReference>
<feature type="domain" description="Protein kinase" evidence="1">
    <location>
        <begin position="1"/>
        <end position="168"/>
    </location>
</feature>
<gene>
    <name evidence="2" type="ORF">QVD17_16234</name>
</gene>
<dbReference type="GO" id="GO:0004714">
    <property type="term" value="F:transmembrane receptor protein tyrosine kinase activity"/>
    <property type="evidence" value="ECO:0007669"/>
    <property type="project" value="InterPro"/>
</dbReference>
<evidence type="ECO:0000313" key="3">
    <source>
        <dbReference type="Proteomes" id="UP001229421"/>
    </source>
</evidence>